<sequence>MYMKCICMQHRAKMAAFPLGCRYEDSPLVAGSVQLRESAAIFDGPPFSRSPLKRISQFNVWSNQKKSNLPWI</sequence>
<name>A0A0E9WZU1_ANGAN</name>
<organism evidence="1">
    <name type="scientific">Anguilla anguilla</name>
    <name type="common">European freshwater eel</name>
    <name type="synonym">Muraena anguilla</name>
    <dbReference type="NCBI Taxonomy" id="7936"/>
    <lineage>
        <taxon>Eukaryota</taxon>
        <taxon>Metazoa</taxon>
        <taxon>Chordata</taxon>
        <taxon>Craniata</taxon>
        <taxon>Vertebrata</taxon>
        <taxon>Euteleostomi</taxon>
        <taxon>Actinopterygii</taxon>
        <taxon>Neopterygii</taxon>
        <taxon>Teleostei</taxon>
        <taxon>Anguilliformes</taxon>
        <taxon>Anguillidae</taxon>
        <taxon>Anguilla</taxon>
    </lineage>
</organism>
<dbReference type="EMBL" id="GBXM01012575">
    <property type="protein sequence ID" value="JAH96002.1"/>
    <property type="molecule type" value="Transcribed_RNA"/>
</dbReference>
<reference evidence="1" key="2">
    <citation type="journal article" date="2015" name="Fish Shellfish Immunol.">
        <title>Early steps in the European eel (Anguilla anguilla)-Vibrio vulnificus interaction in the gills: Role of the RtxA13 toxin.</title>
        <authorList>
            <person name="Callol A."/>
            <person name="Pajuelo D."/>
            <person name="Ebbesson L."/>
            <person name="Teles M."/>
            <person name="MacKenzie S."/>
            <person name="Amaro C."/>
        </authorList>
    </citation>
    <scope>NUCLEOTIDE SEQUENCE</scope>
</reference>
<protein>
    <submittedName>
        <fullName evidence="1">Uncharacterized protein</fullName>
    </submittedName>
</protein>
<evidence type="ECO:0000313" key="1">
    <source>
        <dbReference type="EMBL" id="JAH96002.1"/>
    </source>
</evidence>
<dbReference type="AlphaFoldDB" id="A0A0E9WZU1"/>
<reference evidence="1" key="1">
    <citation type="submission" date="2014-11" db="EMBL/GenBank/DDBJ databases">
        <authorList>
            <person name="Amaro Gonzalez C."/>
        </authorList>
    </citation>
    <scope>NUCLEOTIDE SEQUENCE</scope>
</reference>
<proteinExistence type="predicted"/>
<accession>A0A0E9WZU1</accession>